<proteinExistence type="predicted"/>
<dbReference type="RefSeq" id="WP_139228612.1">
    <property type="nucleotide sequence ID" value="NZ_FOQD01000017.1"/>
</dbReference>
<evidence type="ECO:0000313" key="1">
    <source>
        <dbReference type="EMBL" id="SFJ27163.1"/>
    </source>
</evidence>
<sequence length="121" mass="13544">MRSKTPMAVSILTLTILFAAALLVSHRIMTMPGTHATVPQHEELPDGGWRECVRLPDGSLHGEVKVFYTDGTLQGEFEYDAGQLLNGRLYRPDGTLHNVMSTDWLGRQVDETFDERGTRTN</sequence>
<dbReference type="EMBL" id="FOQD01000017">
    <property type="protein sequence ID" value="SFJ27163.1"/>
    <property type="molecule type" value="Genomic_DNA"/>
</dbReference>
<dbReference type="OrthoDB" id="9800237at2"/>
<name>A0A1I3PZY9_9PLAN</name>
<gene>
    <name evidence="1" type="ORF">SAMN05421753_11796</name>
</gene>
<dbReference type="AlphaFoldDB" id="A0A1I3PZY9"/>
<evidence type="ECO:0000313" key="2">
    <source>
        <dbReference type="Proteomes" id="UP000199518"/>
    </source>
</evidence>
<keyword evidence="2" id="KW-1185">Reference proteome</keyword>
<organism evidence="1 2">
    <name type="scientific">Planctomicrobium piriforme</name>
    <dbReference type="NCBI Taxonomy" id="1576369"/>
    <lineage>
        <taxon>Bacteria</taxon>
        <taxon>Pseudomonadati</taxon>
        <taxon>Planctomycetota</taxon>
        <taxon>Planctomycetia</taxon>
        <taxon>Planctomycetales</taxon>
        <taxon>Planctomycetaceae</taxon>
        <taxon>Planctomicrobium</taxon>
    </lineage>
</organism>
<protein>
    <recommendedName>
        <fullName evidence="3">MORN repeat variant</fullName>
    </recommendedName>
</protein>
<dbReference type="Proteomes" id="UP000199518">
    <property type="component" value="Unassembled WGS sequence"/>
</dbReference>
<reference evidence="2" key="1">
    <citation type="submission" date="2016-10" db="EMBL/GenBank/DDBJ databases">
        <authorList>
            <person name="Varghese N."/>
            <person name="Submissions S."/>
        </authorList>
    </citation>
    <scope>NUCLEOTIDE SEQUENCE [LARGE SCALE GENOMIC DNA]</scope>
    <source>
        <strain evidence="2">DSM 26348</strain>
    </source>
</reference>
<dbReference type="STRING" id="1576369.SAMN05421753_11796"/>
<evidence type="ECO:0008006" key="3">
    <source>
        <dbReference type="Google" id="ProtNLM"/>
    </source>
</evidence>
<accession>A0A1I3PZY9</accession>